<sequence>MAKYSDAFKEQLVQEYLRGPKGYKRLAKKYGLPSMSPIKEWVDAYRLLGREGLKRKTKKSTYTGSFKWDVLYWRKQRGASLQETAEAFGLPRASLIAAW</sequence>
<reference evidence="3 4" key="1">
    <citation type="submission" date="2018-09" db="EMBL/GenBank/DDBJ databases">
        <title>Genomic Encyclopedia of Archaeal and Bacterial Type Strains, Phase II (KMG-II): from individual species to whole genera.</title>
        <authorList>
            <person name="Goeker M."/>
        </authorList>
    </citation>
    <scope>NUCLEOTIDE SEQUENCE [LARGE SCALE GENOMIC DNA]</scope>
    <source>
        <strain evidence="3 4">DSM 17008</strain>
    </source>
</reference>
<proteinExistence type="inferred from homology"/>
<dbReference type="SUPFAM" id="SSF48295">
    <property type="entry name" value="TrpR-like"/>
    <property type="match status" value="1"/>
</dbReference>
<protein>
    <submittedName>
        <fullName evidence="3">Transposase</fullName>
    </submittedName>
</protein>
<comment type="caution">
    <text evidence="3">The sequence shown here is derived from an EMBL/GenBank/DDBJ whole genome shotgun (WGS) entry which is preliminary data.</text>
</comment>
<organism evidence="3 4">
    <name type="scientific">Sinobaca qinghaiensis</name>
    <dbReference type="NCBI Taxonomy" id="342944"/>
    <lineage>
        <taxon>Bacteria</taxon>
        <taxon>Bacillati</taxon>
        <taxon>Bacillota</taxon>
        <taxon>Bacilli</taxon>
        <taxon>Bacillales</taxon>
        <taxon>Sporolactobacillaceae</taxon>
        <taxon>Sinobaca</taxon>
    </lineage>
</organism>
<feature type="non-terminal residue" evidence="3">
    <location>
        <position position="99"/>
    </location>
</feature>
<dbReference type="InterPro" id="IPR010921">
    <property type="entry name" value="Trp_repressor/repl_initiator"/>
</dbReference>
<keyword evidence="4" id="KW-1185">Reference proteome</keyword>
<dbReference type="InterPro" id="IPR055247">
    <property type="entry name" value="InsJ-like_HTH"/>
</dbReference>
<evidence type="ECO:0000313" key="3">
    <source>
        <dbReference type="EMBL" id="RKD68148.1"/>
    </source>
</evidence>
<evidence type="ECO:0000256" key="1">
    <source>
        <dbReference type="ARBA" id="ARBA00038232"/>
    </source>
</evidence>
<dbReference type="Gene3D" id="1.10.10.10">
    <property type="entry name" value="Winged helix-like DNA-binding domain superfamily/Winged helix DNA-binding domain"/>
    <property type="match status" value="1"/>
</dbReference>
<dbReference type="GO" id="GO:0043565">
    <property type="term" value="F:sequence-specific DNA binding"/>
    <property type="evidence" value="ECO:0007669"/>
    <property type="project" value="InterPro"/>
</dbReference>
<dbReference type="RefSeq" id="WP_170146975.1">
    <property type="nucleotide sequence ID" value="NZ_RAPK01000013.1"/>
</dbReference>
<dbReference type="PANTHER" id="PTHR33795">
    <property type="entry name" value="INSERTION ELEMENT IS150 PROTEIN INSJ"/>
    <property type="match status" value="1"/>
</dbReference>
<feature type="domain" description="Insertion element IS150 protein InsJ-like helix-turn-helix" evidence="2">
    <location>
        <begin position="8"/>
        <end position="56"/>
    </location>
</feature>
<dbReference type="AlphaFoldDB" id="A0A419UUJ3"/>
<dbReference type="InterPro" id="IPR036388">
    <property type="entry name" value="WH-like_DNA-bd_sf"/>
</dbReference>
<evidence type="ECO:0000259" key="2">
    <source>
        <dbReference type="Pfam" id="PF13518"/>
    </source>
</evidence>
<dbReference type="InterPro" id="IPR052057">
    <property type="entry name" value="IS150/IS1296_orfA-like"/>
</dbReference>
<dbReference type="EMBL" id="RAPK01000013">
    <property type="protein sequence ID" value="RKD68148.1"/>
    <property type="molecule type" value="Genomic_DNA"/>
</dbReference>
<dbReference type="PANTHER" id="PTHR33795:SF1">
    <property type="entry name" value="INSERTION ELEMENT IS150 PROTEIN INSJ"/>
    <property type="match status" value="1"/>
</dbReference>
<name>A0A419UUJ3_9BACL</name>
<dbReference type="Proteomes" id="UP000285120">
    <property type="component" value="Unassembled WGS sequence"/>
</dbReference>
<accession>A0A419UUJ3</accession>
<evidence type="ECO:0000313" key="4">
    <source>
        <dbReference type="Proteomes" id="UP000285120"/>
    </source>
</evidence>
<dbReference type="Pfam" id="PF13518">
    <property type="entry name" value="HTH_28"/>
    <property type="match status" value="1"/>
</dbReference>
<gene>
    <name evidence="3" type="ORF">ATL39_3422</name>
</gene>
<comment type="similarity">
    <text evidence="1">Belongs to the IS150/IS1296 orfA family.</text>
</comment>